<dbReference type="EMBL" id="JAHXZN010000001">
    <property type="protein sequence ID" value="MBW6529470.1"/>
    <property type="molecule type" value="Genomic_DNA"/>
</dbReference>
<accession>A0ABS7BIM3</accession>
<dbReference type="Proteomes" id="UP000759103">
    <property type="component" value="Unassembled WGS sequence"/>
</dbReference>
<evidence type="ECO:0000313" key="4">
    <source>
        <dbReference type="Proteomes" id="UP000759103"/>
    </source>
</evidence>
<keyword evidence="1" id="KW-0812">Transmembrane</keyword>
<feature type="signal peptide" evidence="2">
    <location>
        <begin position="1"/>
        <end position="24"/>
    </location>
</feature>
<keyword evidence="2" id="KW-0732">Signal</keyword>
<evidence type="ECO:0008006" key="5">
    <source>
        <dbReference type="Google" id="ProtNLM"/>
    </source>
</evidence>
<sequence length="137" mass="14651">MRPPRWYRLLVGMLLLWAALSAYACVTQLMAGAGAAADPADRALLAALPGWYWLDYAVASLGLLVGALALLLRRRVAVPALTVSLVAALIQFGWLFAMTDLLARRGAGTLFFPLLILLVGAVALQLAHLAARRGWIG</sequence>
<proteinExistence type="predicted"/>
<evidence type="ECO:0000256" key="2">
    <source>
        <dbReference type="SAM" id="SignalP"/>
    </source>
</evidence>
<reference evidence="3 4" key="1">
    <citation type="submission" date="2021-07" db="EMBL/GenBank/DDBJ databases">
        <title>Sphingomonas sp.</title>
        <authorList>
            <person name="Feng G."/>
            <person name="Li J."/>
            <person name="Pan M."/>
        </authorList>
    </citation>
    <scope>NUCLEOTIDE SEQUENCE [LARGE SCALE GENOMIC DNA]</scope>
    <source>
        <strain evidence="3 4">RRHST34</strain>
    </source>
</reference>
<feature type="chain" id="PRO_5046544706" description="Sugar transporter" evidence="2">
    <location>
        <begin position="25"/>
        <end position="137"/>
    </location>
</feature>
<evidence type="ECO:0000256" key="1">
    <source>
        <dbReference type="SAM" id="Phobius"/>
    </source>
</evidence>
<comment type="caution">
    <text evidence="3">The sequence shown here is derived from an EMBL/GenBank/DDBJ whole genome shotgun (WGS) entry which is preliminary data.</text>
</comment>
<feature type="transmembrane region" description="Helical" evidence="1">
    <location>
        <begin position="53"/>
        <end position="71"/>
    </location>
</feature>
<keyword evidence="1" id="KW-1133">Transmembrane helix</keyword>
<keyword evidence="4" id="KW-1185">Reference proteome</keyword>
<gene>
    <name evidence="3" type="ORF">KZ820_01860</name>
</gene>
<protein>
    <recommendedName>
        <fullName evidence="5">Sugar transporter</fullName>
    </recommendedName>
</protein>
<keyword evidence="1" id="KW-0472">Membrane</keyword>
<evidence type="ECO:0000313" key="3">
    <source>
        <dbReference type="EMBL" id="MBW6529470.1"/>
    </source>
</evidence>
<dbReference type="PROSITE" id="PS51257">
    <property type="entry name" value="PROKAR_LIPOPROTEIN"/>
    <property type="match status" value="1"/>
</dbReference>
<dbReference type="RefSeq" id="WP_219747010.1">
    <property type="nucleotide sequence ID" value="NZ_JAHXZN010000001.1"/>
</dbReference>
<name>A0ABS7BIM3_9SPHN</name>
<organism evidence="3 4">
    <name type="scientific">Sphingomonas citri</name>
    <dbReference type="NCBI Taxonomy" id="2862499"/>
    <lineage>
        <taxon>Bacteria</taxon>
        <taxon>Pseudomonadati</taxon>
        <taxon>Pseudomonadota</taxon>
        <taxon>Alphaproteobacteria</taxon>
        <taxon>Sphingomonadales</taxon>
        <taxon>Sphingomonadaceae</taxon>
        <taxon>Sphingomonas</taxon>
    </lineage>
</organism>
<feature type="transmembrane region" description="Helical" evidence="1">
    <location>
        <begin position="78"/>
        <end position="98"/>
    </location>
</feature>
<feature type="transmembrane region" description="Helical" evidence="1">
    <location>
        <begin position="110"/>
        <end position="131"/>
    </location>
</feature>